<accession>A0AAN9ACS8</accession>
<gene>
    <name evidence="1" type="ORF">SK128_013129</name>
</gene>
<reference evidence="1 2" key="1">
    <citation type="submission" date="2023-11" db="EMBL/GenBank/DDBJ databases">
        <title>Halocaridina rubra genome assembly.</title>
        <authorList>
            <person name="Smith C."/>
        </authorList>
    </citation>
    <scope>NUCLEOTIDE SEQUENCE [LARGE SCALE GENOMIC DNA]</scope>
    <source>
        <strain evidence="1">EP-1</strain>
        <tissue evidence="1">Whole</tissue>
    </source>
</reference>
<evidence type="ECO:0000313" key="2">
    <source>
        <dbReference type="Proteomes" id="UP001381693"/>
    </source>
</evidence>
<sequence>YNDVLKVLDPSWPQVFLHLTWGSESTHGSVFIKVHKDTPYGKQFFMLCTGEFGPSYRSSRSYDFYKSVGETLYCGKCDLNLDLVHAAIGNMETGTYQWPCSFGSVADAGSDGAKFIIVTQSWGVIPYHLRKGFGKVVSGLEHVNQAI</sequence>
<evidence type="ECO:0000313" key="1">
    <source>
        <dbReference type="EMBL" id="KAK7083184.1"/>
    </source>
</evidence>
<feature type="non-terminal residue" evidence="1">
    <location>
        <position position="1"/>
    </location>
</feature>
<proteinExistence type="predicted"/>
<feature type="non-terminal residue" evidence="1">
    <location>
        <position position="147"/>
    </location>
</feature>
<protein>
    <submittedName>
        <fullName evidence="1">Uncharacterized protein</fullName>
    </submittedName>
</protein>
<keyword evidence="2" id="KW-1185">Reference proteome</keyword>
<dbReference type="AlphaFoldDB" id="A0AAN9ACS8"/>
<organism evidence="1 2">
    <name type="scientific">Halocaridina rubra</name>
    <name type="common">Hawaiian red shrimp</name>
    <dbReference type="NCBI Taxonomy" id="373956"/>
    <lineage>
        <taxon>Eukaryota</taxon>
        <taxon>Metazoa</taxon>
        <taxon>Ecdysozoa</taxon>
        <taxon>Arthropoda</taxon>
        <taxon>Crustacea</taxon>
        <taxon>Multicrustacea</taxon>
        <taxon>Malacostraca</taxon>
        <taxon>Eumalacostraca</taxon>
        <taxon>Eucarida</taxon>
        <taxon>Decapoda</taxon>
        <taxon>Pleocyemata</taxon>
        <taxon>Caridea</taxon>
        <taxon>Atyoidea</taxon>
        <taxon>Atyidae</taxon>
        <taxon>Halocaridina</taxon>
    </lineage>
</organism>
<name>A0AAN9ACS8_HALRR</name>
<dbReference type="Proteomes" id="UP001381693">
    <property type="component" value="Unassembled WGS sequence"/>
</dbReference>
<comment type="caution">
    <text evidence="1">The sequence shown here is derived from an EMBL/GenBank/DDBJ whole genome shotgun (WGS) entry which is preliminary data.</text>
</comment>
<dbReference type="EMBL" id="JAXCGZ010003791">
    <property type="protein sequence ID" value="KAK7083184.1"/>
    <property type="molecule type" value="Genomic_DNA"/>
</dbReference>